<evidence type="ECO:0000313" key="2">
    <source>
        <dbReference type="Proteomes" id="UP001150581"/>
    </source>
</evidence>
<keyword evidence="2" id="KW-1185">Reference proteome</keyword>
<comment type="caution">
    <text evidence="1">The sequence shown here is derived from an EMBL/GenBank/DDBJ whole genome shotgun (WGS) entry which is preliminary data.</text>
</comment>
<dbReference type="EMBL" id="JANBPG010000007">
    <property type="protein sequence ID" value="KAJ1902064.1"/>
    <property type="molecule type" value="Genomic_DNA"/>
</dbReference>
<accession>A0ACC1IWC9</accession>
<dbReference type="Proteomes" id="UP001150581">
    <property type="component" value="Unassembled WGS sequence"/>
</dbReference>
<evidence type="ECO:0000313" key="1">
    <source>
        <dbReference type="EMBL" id="KAJ1902064.1"/>
    </source>
</evidence>
<proteinExistence type="predicted"/>
<protein>
    <submittedName>
        <fullName evidence="1">Uncharacterized protein</fullName>
    </submittedName>
</protein>
<name>A0ACC1IWC9_9FUNG</name>
<sequence length="1323" mass="142683">MYTSQQATYKALPSSTRSRRVSGNNTGETRPALHQASFSHTGTNTTVSPAVSTNTTTGIGTGIGTAANGVTLQSWARSQYQVTQPLNAPGGPRQTTPMYQAQYFSPHNAPTITPPSIPAAAKSRPQSSGAVKYAVADYFDPYRGAPQGQTLNIEARKPLAQVTRVEPPRVQTPPSPVVRATRHSRPTTPVQPRTMPLAQSSRDSMTGGTATLYSPQRTPESSRLKPRSQADNNPYAHQIPSPPQLFVATEIQPPLVSQRTVVAMASADMLGRAMPLPTKPRVTSVYTTGSAPTAVAVAERVSANLHVEIGRAPVRAGNIAPVAAAAAPTRAPASELAHAAIRDFVDMKATRTLPAVAISTQPLNLPAAPQVQRPIAQLKYPRQKQVVIEPFQSSPPPPFPAAAAPAVADPPMGGSDKSELIDFIERRRARTVVGERPTIALSDSTKLRPTGSSNSGGSGQSADSLDKTIGMERSDSISSKTSDTSERCFKRSTARLADIDVPIKTAEVRAQPRSTKYSSWYNGPAAAATAAVVTQVPEKMFGKPSPLLSSRIVPRARAHTLVALPTTEEVLHSAPTLPELHNKVAEQPVSGLRAVLNPFTRISSSNGISSNGVGGKNAISSNDTTTTSRNPAALSVGVQTERTMVSRGQQTTRDTTIHSDDAVLDLMRQMDSLRMSHANQITEYQEQVLDLELLNQDLQSEVDHLTASLDRDQDAHRKTVEDMRIRLDTTRQRVDREINQVKEMHASKCNELSDQICMLLERCEKYKARLQAMGLTETQLLEMATRDQVSKEGHLGSLVIKRSQPIEQMQIVDQAFFEKQYVETRESSQEADYFKKLMDIEKSMENTTMALGFELKRTQAKYLQQAADFIREQMARLQTENRSESRLSVRSESRHAPTLPCTMLSPAAPVSDDAAATPPAPTPTAIPDAAPTETAKAAFDTAPELPSVPPMSPVMSLARSLALMSAPSTPAAQVFKEPVVTVAELSVVPMSESLIDDLTESLADALPAPRPHFKLRQRANSVIGNMPAHHAATLSSAFTPPPRTFDPARGFESEGRGSGLARMANPPRTRSSTITTDIDDSPARRLRRSPIVGSNFFASSQESMTTLDTSSITSMTGLMDAQLSSSTLFTSPKPSAPSTIGHFSHYKRPSSSSTSFSRPQTPTKSATMHWPPRSERRAAMDTNDMTAEQLLDSLKLPSSNATPRALRPASPFSISSGGGSLGRNSPLPRTNSFTDFARLASMDSMGVTKVESPTSDSTLMGAPLGDMSAAKRSFDPKAEIHINLGLEQGLAQGVSLGRRNRRAIGAAHRRRSRSVGTWDRKML</sequence>
<gene>
    <name evidence="1" type="ORF">LPJ66_000313</name>
</gene>
<reference evidence="1" key="1">
    <citation type="submission" date="2022-07" db="EMBL/GenBank/DDBJ databases">
        <title>Phylogenomic reconstructions and comparative analyses of Kickxellomycotina fungi.</title>
        <authorList>
            <person name="Reynolds N.K."/>
            <person name="Stajich J.E."/>
            <person name="Barry K."/>
            <person name="Grigoriev I.V."/>
            <person name="Crous P."/>
            <person name="Smith M.E."/>
        </authorList>
    </citation>
    <scope>NUCLEOTIDE SEQUENCE</scope>
    <source>
        <strain evidence="1">Benny 63K</strain>
    </source>
</reference>
<organism evidence="1 2">
    <name type="scientific">Kickxella alabastrina</name>
    <dbReference type="NCBI Taxonomy" id="61397"/>
    <lineage>
        <taxon>Eukaryota</taxon>
        <taxon>Fungi</taxon>
        <taxon>Fungi incertae sedis</taxon>
        <taxon>Zoopagomycota</taxon>
        <taxon>Kickxellomycotina</taxon>
        <taxon>Kickxellomycetes</taxon>
        <taxon>Kickxellales</taxon>
        <taxon>Kickxellaceae</taxon>
        <taxon>Kickxella</taxon>
    </lineage>
</organism>